<dbReference type="AlphaFoldDB" id="C0B5C3"/>
<organism evidence="1 2">
    <name type="scientific">Coprococcus comes ATCC 27758</name>
    <dbReference type="NCBI Taxonomy" id="470146"/>
    <lineage>
        <taxon>Bacteria</taxon>
        <taxon>Bacillati</taxon>
        <taxon>Bacillota</taxon>
        <taxon>Clostridia</taxon>
        <taxon>Lachnospirales</taxon>
        <taxon>Lachnospiraceae</taxon>
        <taxon>Coprococcus</taxon>
    </lineage>
</organism>
<accession>C0B5C3</accession>
<dbReference type="GeneID" id="98633769"/>
<comment type="caution">
    <text evidence="1">The sequence shown here is derived from an EMBL/GenBank/DDBJ whole genome shotgun (WGS) entry which is preliminary data.</text>
</comment>
<sequence length="111" mass="13281">MNAEERMTKGQLEEEIQYFRKIFQEIRLFPIGNISDIDEEWRKINEGQSCYHYWKRETPCDNCVVMRAATTKEEKGKLEIVNGRIYQVIARYIEVDEKPYVIELIRCLDGD</sequence>
<reference evidence="1 2" key="2">
    <citation type="submission" date="2009-03" db="EMBL/GenBank/DDBJ databases">
        <title>Draft genome sequence of Coprococcus comes (ATCC 27758).</title>
        <authorList>
            <person name="Sudarsanam P."/>
            <person name="Ley R."/>
            <person name="Guruge J."/>
            <person name="Turnbaugh P.J."/>
            <person name="Mahowald M."/>
            <person name="Liep D."/>
            <person name="Gordon J."/>
        </authorList>
    </citation>
    <scope>NUCLEOTIDE SEQUENCE [LARGE SCALE GENOMIC DNA]</scope>
    <source>
        <strain evidence="1 2">ATCC 27758</strain>
    </source>
</reference>
<dbReference type="EMBL" id="ABVR01000031">
    <property type="protein sequence ID" value="EEG91420.1"/>
    <property type="molecule type" value="Genomic_DNA"/>
</dbReference>
<evidence type="ECO:0000313" key="2">
    <source>
        <dbReference type="Proteomes" id="UP000003793"/>
    </source>
</evidence>
<dbReference type="Proteomes" id="UP000003793">
    <property type="component" value="Unassembled WGS sequence"/>
</dbReference>
<dbReference type="HOGENOM" id="CLU_2154078_0_0_9"/>
<protein>
    <submittedName>
        <fullName evidence="1">Uncharacterized protein</fullName>
    </submittedName>
</protein>
<proteinExistence type="predicted"/>
<reference evidence="1 2" key="1">
    <citation type="submission" date="2009-02" db="EMBL/GenBank/DDBJ databases">
        <authorList>
            <person name="Fulton L."/>
            <person name="Clifton S."/>
            <person name="Fulton B."/>
            <person name="Xu J."/>
            <person name="Minx P."/>
            <person name="Pepin K.H."/>
            <person name="Johnson M."/>
            <person name="Bhonagiri V."/>
            <person name="Nash W.E."/>
            <person name="Mardis E.R."/>
            <person name="Wilson R.K."/>
        </authorList>
    </citation>
    <scope>NUCLEOTIDE SEQUENCE [LARGE SCALE GENOMIC DNA]</scope>
    <source>
        <strain evidence="1 2">ATCC 27758</strain>
    </source>
</reference>
<name>C0B5C3_9FIRM</name>
<evidence type="ECO:0000313" key="1">
    <source>
        <dbReference type="EMBL" id="EEG91420.1"/>
    </source>
</evidence>
<dbReference type="RefSeq" id="WP_008373386.1">
    <property type="nucleotide sequence ID" value="NZ_CP102277.1"/>
</dbReference>
<gene>
    <name evidence="1" type="ORF">COPCOM_00344</name>
</gene>